<accession>A0A2G9P317</accession>
<gene>
    <name evidence="19" type="ORF">AB205_0095900</name>
</gene>
<keyword evidence="6" id="KW-0679">Respiratory chain</keyword>
<organism evidence="19 20">
    <name type="scientific">Aquarana catesbeiana</name>
    <name type="common">American bullfrog</name>
    <name type="synonym">Rana catesbeiana</name>
    <dbReference type="NCBI Taxonomy" id="8400"/>
    <lineage>
        <taxon>Eukaryota</taxon>
        <taxon>Metazoa</taxon>
        <taxon>Chordata</taxon>
        <taxon>Craniata</taxon>
        <taxon>Vertebrata</taxon>
        <taxon>Euteleostomi</taxon>
        <taxon>Amphibia</taxon>
        <taxon>Batrachia</taxon>
        <taxon>Anura</taxon>
        <taxon>Neobatrachia</taxon>
        <taxon>Ranoidea</taxon>
        <taxon>Ranidae</taxon>
        <taxon>Aquarana</taxon>
    </lineage>
</organism>
<keyword evidence="10" id="KW-0249">Electron transport</keyword>
<keyword evidence="8" id="KW-0999">Mitochondrion inner membrane</keyword>
<dbReference type="EMBL" id="KV923683">
    <property type="protein sequence ID" value="PIN97723.1"/>
    <property type="molecule type" value="Genomic_DNA"/>
</dbReference>
<evidence type="ECO:0000256" key="18">
    <source>
        <dbReference type="SAM" id="Phobius"/>
    </source>
</evidence>
<proteinExistence type="inferred from homology"/>
<protein>
    <recommendedName>
        <fullName evidence="4">NADH-ubiquinone oxidoreductase chain 2</fullName>
        <ecNumber evidence="3">7.1.1.2</ecNumber>
    </recommendedName>
    <alternativeName>
        <fullName evidence="16">NADH dehydrogenase subunit 2</fullName>
    </alternativeName>
</protein>
<keyword evidence="9" id="KW-1278">Translocase</keyword>
<dbReference type="EC" id="7.1.1.2" evidence="3"/>
<dbReference type="InterPro" id="IPR050175">
    <property type="entry name" value="Complex_I_Subunit_2"/>
</dbReference>
<keyword evidence="20" id="KW-1185">Reference proteome</keyword>
<dbReference type="GO" id="GO:0008137">
    <property type="term" value="F:NADH dehydrogenase (ubiquinone) activity"/>
    <property type="evidence" value="ECO:0007669"/>
    <property type="project" value="UniProtKB-EC"/>
</dbReference>
<evidence type="ECO:0000256" key="8">
    <source>
        <dbReference type="ARBA" id="ARBA00022792"/>
    </source>
</evidence>
<sequence length="75" mass="8266">MTLLLQTSHLINKRLPPHTGFAPKLLITLELIKQNATLLAALIILTSLLALFFYLQLMHIVALTLSPNTSNSLST</sequence>
<dbReference type="AlphaFoldDB" id="A0A2G9P317"/>
<evidence type="ECO:0000256" key="14">
    <source>
        <dbReference type="ARBA" id="ARBA00023128"/>
    </source>
</evidence>
<evidence type="ECO:0000313" key="19">
    <source>
        <dbReference type="EMBL" id="PIN97723.1"/>
    </source>
</evidence>
<evidence type="ECO:0000256" key="15">
    <source>
        <dbReference type="ARBA" id="ARBA00023136"/>
    </source>
</evidence>
<evidence type="ECO:0000256" key="3">
    <source>
        <dbReference type="ARBA" id="ARBA00012944"/>
    </source>
</evidence>
<evidence type="ECO:0000256" key="9">
    <source>
        <dbReference type="ARBA" id="ARBA00022967"/>
    </source>
</evidence>
<comment type="subcellular location">
    <subcellularLocation>
        <location evidence="1">Mitochondrion inner membrane</location>
        <topology evidence="1">Multi-pass membrane protein</topology>
    </subcellularLocation>
</comment>
<comment type="catalytic activity">
    <reaction evidence="17">
        <text>a ubiquinone + NADH + 5 H(+)(in) = a ubiquinol + NAD(+) + 4 H(+)(out)</text>
        <dbReference type="Rhea" id="RHEA:29091"/>
        <dbReference type="Rhea" id="RHEA-COMP:9565"/>
        <dbReference type="Rhea" id="RHEA-COMP:9566"/>
        <dbReference type="ChEBI" id="CHEBI:15378"/>
        <dbReference type="ChEBI" id="CHEBI:16389"/>
        <dbReference type="ChEBI" id="CHEBI:17976"/>
        <dbReference type="ChEBI" id="CHEBI:57540"/>
        <dbReference type="ChEBI" id="CHEBI:57945"/>
        <dbReference type="EC" id="7.1.1.2"/>
    </reaction>
</comment>
<dbReference type="GO" id="GO:0006120">
    <property type="term" value="P:mitochondrial electron transport, NADH to ubiquinone"/>
    <property type="evidence" value="ECO:0007669"/>
    <property type="project" value="TreeGrafter"/>
</dbReference>
<evidence type="ECO:0000256" key="10">
    <source>
        <dbReference type="ARBA" id="ARBA00022982"/>
    </source>
</evidence>
<dbReference type="PANTHER" id="PTHR46552:SF1">
    <property type="entry name" value="NADH-UBIQUINONE OXIDOREDUCTASE CHAIN 2"/>
    <property type="match status" value="1"/>
</dbReference>
<keyword evidence="11 18" id="KW-1133">Transmembrane helix</keyword>
<feature type="transmembrane region" description="Helical" evidence="18">
    <location>
        <begin position="36"/>
        <end position="55"/>
    </location>
</feature>
<keyword evidence="7 18" id="KW-0812">Transmembrane</keyword>
<evidence type="ECO:0000256" key="7">
    <source>
        <dbReference type="ARBA" id="ARBA00022692"/>
    </source>
</evidence>
<dbReference type="OrthoDB" id="4092844at2759"/>
<dbReference type="GO" id="GO:0005743">
    <property type="term" value="C:mitochondrial inner membrane"/>
    <property type="evidence" value="ECO:0007669"/>
    <property type="project" value="UniProtKB-SubCell"/>
</dbReference>
<dbReference type="PANTHER" id="PTHR46552">
    <property type="entry name" value="NADH-UBIQUINONE OXIDOREDUCTASE CHAIN 2"/>
    <property type="match status" value="1"/>
</dbReference>
<evidence type="ECO:0000256" key="13">
    <source>
        <dbReference type="ARBA" id="ARBA00023075"/>
    </source>
</evidence>
<comment type="similarity">
    <text evidence="2">Belongs to the complex I subunit 2 family.</text>
</comment>
<evidence type="ECO:0000256" key="17">
    <source>
        <dbReference type="ARBA" id="ARBA00049551"/>
    </source>
</evidence>
<reference evidence="20" key="1">
    <citation type="journal article" date="2017" name="Nat. Commun.">
        <title>The North American bullfrog draft genome provides insight into hormonal regulation of long noncoding RNA.</title>
        <authorList>
            <person name="Hammond S.A."/>
            <person name="Warren R.L."/>
            <person name="Vandervalk B.P."/>
            <person name="Kucuk E."/>
            <person name="Khan H."/>
            <person name="Gibb E.A."/>
            <person name="Pandoh P."/>
            <person name="Kirk H."/>
            <person name="Zhao Y."/>
            <person name="Jones M."/>
            <person name="Mungall A.J."/>
            <person name="Coope R."/>
            <person name="Pleasance S."/>
            <person name="Moore R.A."/>
            <person name="Holt R.A."/>
            <person name="Round J.M."/>
            <person name="Ohora S."/>
            <person name="Walle B.V."/>
            <person name="Veldhoen N."/>
            <person name="Helbing C.C."/>
            <person name="Birol I."/>
        </authorList>
    </citation>
    <scope>NUCLEOTIDE SEQUENCE [LARGE SCALE GENOMIC DNA]</scope>
</reference>
<keyword evidence="5" id="KW-0813">Transport</keyword>
<evidence type="ECO:0000313" key="20">
    <source>
        <dbReference type="Proteomes" id="UP000228934"/>
    </source>
</evidence>
<keyword evidence="14" id="KW-0496">Mitochondrion</keyword>
<keyword evidence="13" id="KW-0830">Ubiquinone</keyword>
<evidence type="ECO:0000256" key="16">
    <source>
        <dbReference type="ARBA" id="ARBA00031028"/>
    </source>
</evidence>
<evidence type="ECO:0000256" key="12">
    <source>
        <dbReference type="ARBA" id="ARBA00023027"/>
    </source>
</evidence>
<evidence type="ECO:0000256" key="4">
    <source>
        <dbReference type="ARBA" id="ARBA00021008"/>
    </source>
</evidence>
<evidence type="ECO:0000256" key="5">
    <source>
        <dbReference type="ARBA" id="ARBA00022448"/>
    </source>
</evidence>
<name>A0A2G9P317_AQUCT</name>
<keyword evidence="15 18" id="KW-0472">Membrane</keyword>
<evidence type="ECO:0000256" key="6">
    <source>
        <dbReference type="ARBA" id="ARBA00022660"/>
    </source>
</evidence>
<evidence type="ECO:0000256" key="2">
    <source>
        <dbReference type="ARBA" id="ARBA00007012"/>
    </source>
</evidence>
<keyword evidence="12" id="KW-0520">NAD</keyword>
<evidence type="ECO:0000256" key="11">
    <source>
        <dbReference type="ARBA" id="ARBA00022989"/>
    </source>
</evidence>
<evidence type="ECO:0000256" key="1">
    <source>
        <dbReference type="ARBA" id="ARBA00004448"/>
    </source>
</evidence>
<dbReference type="Proteomes" id="UP000228934">
    <property type="component" value="Unassembled WGS sequence"/>
</dbReference>